<dbReference type="AlphaFoldDB" id="R7SZG7"/>
<organism evidence="1 2">
    <name type="scientific">Dichomitus squalens (strain LYAD-421)</name>
    <name type="common">Western red white-rot fungus</name>
    <dbReference type="NCBI Taxonomy" id="732165"/>
    <lineage>
        <taxon>Eukaryota</taxon>
        <taxon>Fungi</taxon>
        <taxon>Dikarya</taxon>
        <taxon>Basidiomycota</taxon>
        <taxon>Agaricomycotina</taxon>
        <taxon>Agaricomycetes</taxon>
        <taxon>Polyporales</taxon>
        <taxon>Polyporaceae</taxon>
        <taxon>Dichomitus</taxon>
    </lineage>
</organism>
<feature type="non-terminal residue" evidence="1">
    <location>
        <position position="64"/>
    </location>
</feature>
<feature type="non-terminal residue" evidence="1">
    <location>
        <position position="1"/>
    </location>
</feature>
<sequence length="64" mass="7684">LDDDDLVHHTRLSEQILVHYRQEYQKIISELQHAPGRVSYTLDLWEDENRQTFMGLTAHHCHED</sequence>
<dbReference type="Proteomes" id="UP000053319">
    <property type="component" value="Unassembled WGS sequence"/>
</dbReference>
<dbReference type="OMA" id="AHHCHED"/>
<dbReference type="EMBL" id="JH719416">
    <property type="protein sequence ID" value="EJF60362.1"/>
    <property type="molecule type" value="Genomic_DNA"/>
</dbReference>
<accession>R7SZG7</accession>
<evidence type="ECO:0000313" key="2">
    <source>
        <dbReference type="Proteomes" id="UP000053319"/>
    </source>
</evidence>
<name>R7SZG7_DICSQ</name>
<reference evidence="1 2" key="1">
    <citation type="journal article" date="2012" name="Science">
        <title>The Paleozoic origin of enzymatic lignin decomposition reconstructed from 31 fungal genomes.</title>
        <authorList>
            <person name="Floudas D."/>
            <person name="Binder M."/>
            <person name="Riley R."/>
            <person name="Barry K."/>
            <person name="Blanchette R.A."/>
            <person name="Henrissat B."/>
            <person name="Martinez A.T."/>
            <person name="Otillar R."/>
            <person name="Spatafora J.W."/>
            <person name="Yadav J.S."/>
            <person name="Aerts A."/>
            <person name="Benoit I."/>
            <person name="Boyd A."/>
            <person name="Carlson A."/>
            <person name="Copeland A."/>
            <person name="Coutinho P.M."/>
            <person name="de Vries R.P."/>
            <person name="Ferreira P."/>
            <person name="Findley K."/>
            <person name="Foster B."/>
            <person name="Gaskell J."/>
            <person name="Glotzer D."/>
            <person name="Gorecki P."/>
            <person name="Heitman J."/>
            <person name="Hesse C."/>
            <person name="Hori C."/>
            <person name="Igarashi K."/>
            <person name="Jurgens J.A."/>
            <person name="Kallen N."/>
            <person name="Kersten P."/>
            <person name="Kohler A."/>
            <person name="Kuees U."/>
            <person name="Kumar T.K.A."/>
            <person name="Kuo A."/>
            <person name="LaButti K."/>
            <person name="Larrondo L.F."/>
            <person name="Lindquist E."/>
            <person name="Ling A."/>
            <person name="Lombard V."/>
            <person name="Lucas S."/>
            <person name="Lundell T."/>
            <person name="Martin R."/>
            <person name="McLaughlin D.J."/>
            <person name="Morgenstern I."/>
            <person name="Morin E."/>
            <person name="Murat C."/>
            <person name="Nagy L.G."/>
            <person name="Nolan M."/>
            <person name="Ohm R.A."/>
            <person name="Patyshakuliyeva A."/>
            <person name="Rokas A."/>
            <person name="Ruiz-Duenas F.J."/>
            <person name="Sabat G."/>
            <person name="Salamov A."/>
            <person name="Samejima M."/>
            <person name="Schmutz J."/>
            <person name="Slot J.C."/>
            <person name="St John F."/>
            <person name="Stenlid J."/>
            <person name="Sun H."/>
            <person name="Sun S."/>
            <person name="Syed K."/>
            <person name="Tsang A."/>
            <person name="Wiebenga A."/>
            <person name="Young D."/>
            <person name="Pisabarro A."/>
            <person name="Eastwood D.C."/>
            <person name="Martin F."/>
            <person name="Cullen D."/>
            <person name="Grigoriev I.V."/>
            <person name="Hibbett D.S."/>
        </authorList>
    </citation>
    <scope>NUCLEOTIDE SEQUENCE [LARGE SCALE GENOMIC DNA]</scope>
    <source>
        <strain evidence="1 2">LYAD-421 SS1</strain>
    </source>
</reference>
<dbReference type="KEGG" id="dsq:DICSQDRAFT_30987"/>
<dbReference type="RefSeq" id="XP_007366780.1">
    <property type="nucleotide sequence ID" value="XM_007366718.1"/>
</dbReference>
<dbReference type="HOGENOM" id="CLU_155624_2_0_1"/>
<proteinExistence type="predicted"/>
<dbReference type="GeneID" id="18841745"/>
<gene>
    <name evidence="1" type="ORF">DICSQDRAFT_30987</name>
</gene>
<protein>
    <submittedName>
        <fullName evidence="1">Uncharacterized protein</fullName>
    </submittedName>
</protein>
<evidence type="ECO:0000313" key="1">
    <source>
        <dbReference type="EMBL" id="EJF60362.1"/>
    </source>
</evidence>